<sequence>MEFLGLWYQTKNTVHAAKIRMARKCTTKIKVASIVAARYSYPTETWLVAEPSKNTKRRYRRELFLPGSSHKDDDVWVGPDLATRNLGSTSVAASFEPQPPHEQFRISEVELSLARTSTAAHHCFEHHPGPCSALHQHAGQYSRSYTRRARESSHRRTFVAYLQTGDVWNTSLADHMDDSAVTVDEDIWLTLLNEDEYASLPYLRETPLYELYQQDELLDSAFEELVIDHAQWMKEVEEEAEILALDRLATSYDICVREATLLQDAVLLALLAKAGVVFLLALPPPRTPLSALKTPDSLE</sequence>
<dbReference type="OrthoDB" id="10522780at2759"/>
<dbReference type="Proteomes" id="UP000001471">
    <property type="component" value="Unassembled WGS sequence"/>
</dbReference>
<dbReference type="HOGENOM" id="CLU_931102_0_0_1"/>
<accession>B2WMH9</accession>
<dbReference type="InParanoid" id="B2WMH9"/>
<evidence type="ECO:0000313" key="1">
    <source>
        <dbReference type="EMBL" id="EDU44239.1"/>
    </source>
</evidence>
<reference evidence="2" key="1">
    <citation type="journal article" date="2013" name="G3 (Bethesda)">
        <title>Comparative genomics of a plant-pathogenic fungus, Pyrenophora tritici-repentis, reveals transduplication and the impact of repeat elements on pathogenicity and population divergence.</title>
        <authorList>
            <person name="Manning V.A."/>
            <person name="Pandelova I."/>
            <person name="Dhillon B."/>
            <person name="Wilhelm L.J."/>
            <person name="Goodwin S.B."/>
            <person name="Berlin A.M."/>
            <person name="Figueroa M."/>
            <person name="Freitag M."/>
            <person name="Hane J.K."/>
            <person name="Henrissat B."/>
            <person name="Holman W.H."/>
            <person name="Kodira C.D."/>
            <person name="Martin J."/>
            <person name="Oliver R.P."/>
            <person name="Robbertse B."/>
            <person name="Schackwitz W."/>
            <person name="Schwartz D.C."/>
            <person name="Spatafora J.W."/>
            <person name="Turgeon B.G."/>
            <person name="Yandava C."/>
            <person name="Young S."/>
            <person name="Zhou S."/>
            <person name="Zeng Q."/>
            <person name="Grigoriev I.V."/>
            <person name="Ma L.-J."/>
            <person name="Ciuffetti L.M."/>
        </authorList>
    </citation>
    <scope>NUCLEOTIDE SEQUENCE [LARGE SCALE GENOMIC DNA]</scope>
    <source>
        <strain evidence="2">Pt-1C-BFP</strain>
    </source>
</reference>
<proteinExistence type="predicted"/>
<dbReference type="EMBL" id="DS231630">
    <property type="protein sequence ID" value="EDU44239.1"/>
    <property type="molecule type" value="Genomic_DNA"/>
</dbReference>
<name>B2WMH9_PYRTR</name>
<gene>
    <name evidence="1" type="ORF">PTRG_11189</name>
</gene>
<organism evidence="1 2">
    <name type="scientific">Pyrenophora tritici-repentis (strain Pt-1C-BFP)</name>
    <name type="common">Wheat tan spot fungus</name>
    <name type="synonym">Drechslera tritici-repentis</name>
    <dbReference type="NCBI Taxonomy" id="426418"/>
    <lineage>
        <taxon>Eukaryota</taxon>
        <taxon>Fungi</taxon>
        <taxon>Dikarya</taxon>
        <taxon>Ascomycota</taxon>
        <taxon>Pezizomycotina</taxon>
        <taxon>Dothideomycetes</taxon>
        <taxon>Pleosporomycetidae</taxon>
        <taxon>Pleosporales</taxon>
        <taxon>Pleosporineae</taxon>
        <taxon>Pleosporaceae</taxon>
        <taxon>Pyrenophora</taxon>
    </lineage>
</organism>
<protein>
    <submittedName>
        <fullName evidence="1">Uncharacterized protein</fullName>
    </submittedName>
</protein>
<evidence type="ECO:0000313" key="2">
    <source>
        <dbReference type="Proteomes" id="UP000001471"/>
    </source>
</evidence>
<dbReference type="AlphaFoldDB" id="B2WMH9"/>